<sequence length="91" mass="10792">MVTWPRFLMHLQTTTSQDICILVKRRSDFGSVGRQRYIRMRVGLGQMDHRLTTPVGNPVKFDKEPKTPRFQMIREMEPDFVPYYKFQKGLG</sequence>
<keyword evidence="1" id="KW-1185">Reference proteome</keyword>
<dbReference type="AlphaFoldDB" id="A0A914CHK9"/>
<proteinExistence type="predicted"/>
<dbReference type="Proteomes" id="UP000887540">
    <property type="component" value="Unplaced"/>
</dbReference>
<organism evidence="1 2">
    <name type="scientific">Acrobeloides nanus</name>
    <dbReference type="NCBI Taxonomy" id="290746"/>
    <lineage>
        <taxon>Eukaryota</taxon>
        <taxon>Metazoa</taxon>
        <taxon>Ecdysozoa</taxon>
        <taxon>Nematoda</taxon>
        <taxon>Chromadorea</taxon>
        <taxon>Rhabditida</taxon>
        <taxon>Tylenchina</taxon>
        <taxon>Cephalobomorpha</taxon>
        <taxon>Cephaloboidea</taxon>
        <taxon>Cephalobidae</taxon>
        <taxon>Acrobeloides</taxon>
    </lineage>
</organism>
<name>A0A914CHK9_9BILA</name>
<evidence type="ECO:0000313" key="1">
    <source>
        <dbReference type="Proteomes" id="UP000887540"/>
    </source>
</evidence>
<accession>A0A914CHK9</accession>
<dbReference type="WBParaSite" id="ACRNAN_scaffold10770.g22547.t1">
    <property type="protein sequence ID" value="ACRNAN_scaffold10770.g22547.t1"/>
    <property type="gene ID" value="ACRNAN_scaffold10770.g22547"/>
</dbReference>
<reference evidence="2" key="1">
    <citation type="submission" date="2022-11" db="UniProtKB">
        <authorList>
            <consortium name="WormBaseParasite"/>
        </authorList>
    </citation>
    <scope>IDENTIFICATION</scope>
</reference>
<protein>
    <submittedName>
        <fullName evidence="2">Uncharacterized protein</fullName>
    </submittedName>
</protein>
<evidence type="ECO:0000313" key="2">
    <source>
        <dbReference type="WBParaSite" id="ACRNAN_scaffold10770.g22547.t1"/>
    </source>
</evidence>